<accession>A0ABP7J8G7</accession>
<dbReference type="Proteomes" id="UP001501821">
    <property type="component" value="Unassembled WGS sequence"/>
</dbReference>
<gene>
    <name evidence="8" type="ORF">GCM10022242_41710</name>
</gene>
<protein>
    <recommendedName>
        <fullName evidence="7">Molybdopterin dinucleotide-binding domain-containing protein</fullName>
    </recommendedName>
</protein>
<name>A0ABP7J8G7_9ACTN</name>
<feature type="domain" description="Molybdopterin dinucleotide-binding" evidence="7">
    <location>
        <begin position="145"/>
        <end position="261"/>
    </location>
</feature>
<dbReference type="RefSeq" id="WP_344779034.1">
    <property type="nucleotide sequence ID" value="NZ_BAABAH010000026.1"/>
</dbReference>
<evidence type="ECO:0000256" key="5">
    <source>
        <dbReference type="ARBA" id="ARBA00023014"/>
    </source>
</evidence>
<keyword evidence="9" id="KW-1185">Reference proteome</keyword>
<evidence type="ECO:0000259" key="7">
    <source>
        <dbReference type="Pfam" id="PF01568"/>
    </source>
</evidence>
<feature type="region of interest" description="Disordered" evidence="6">
    <location>
        <begin position="269"/>
        <end position="332"/>
    </location>
</feature>
<evidence type="ECO:0000256" key="4">
    <source>
        <dbReference type="ARBA" id="ARBA00023004"/>
    </source>
</evidence>
<evidence type="ECO:0000256" key="3">
    <source>
        <dbReference type="ARBA" id="ARBA00022723"/>
    </source>
</evidence>
<dbReference type="InterPro" id="IPR041957">
    <property type="entry name" value="CT_Nitrate-R-NapA-like"/>
</dbReference>
<evidence type="ECO:0000256" key="6">
    <source>
        <dbReference type="SAM" id="MobiDB-lite"/>
    </source>
</evidence>
<evidence type="ECO:0000256" key="1">
    <source>
        <dbReference type="ARBA" id="ARBA00001942"/>
    </source>
</evidence>
<proteinExistence type="predicted"/>
<reference evidence="9" key="1">
    <citation type="journal article" date="2019" name="Int. J. Syst. Evol. Microbiol.">
        <title>The Global Catalogue of Microorganisms (GCM) 10K type strain sequencing project: providing services to taxonomists for standard genome sequencing and annotation.</title>
        <authorList>
            <consortium name="The Broad Institute Genomics Platform"/>
            <consortium name="The Broad Institute Genome Sequencing Center for Infectious Disease"/>
            <person name="Wu L."/>
            <person name="Ma J."/>
        </authorList>
    </citation>
    <scope>NUCLEOTIDE SEQUENCE [LARGE SCALE GENOMIC DNA]</scope>
    <source>
        <strain evidence="9">JCM 16953</strain>
    </source>
</reference>
<organism evidence="8 9">
    <name type="scientific">Nocardioides panacisoli</name>
    <dbReference type="NCBI Taxonomy" id="627624"/>
    <lineage>
        <taxon>Bacteria</taxon>
        <taxon>Bacillati</taxon>
        <taxon>Actinomycetota</taxon>
        <taxon>Actinomycetes</taxon>
        <taxon>Propionibacteriales</taxon>
        <taxon>Nocardioidaceae</taxon>
        <taxon>Nocardioides</taxon>
    </lineage>
</organism>
<evidence type="ECO:0000313" key="9">
    <source>
        <dbReference type="Proteomes" id="UP001501821"/>
    </source>
</evidence>
<evidence type="ECO:0000256" key="2">
    <source>
        <dbReference type="ARBA" id="ARBA00001966"/>
    </source>
</evidence>
<evidence type="ECO:0000313" key="8">
    <source>
        <dbReference type="EMBL" id="GAA3836758.1"/>
    </source>
</evidence>
<dbReference type="EMBL" id="BAABAH010000026">
    <property type="protein sequence ID" value="GAA3836758.1"/>
    <property type="molecule type" value="Genomic_DNA"/>
</dbReference>
<comment type="cofactor">
    <cofactor evidence="1">
        <name>Mo-bis(molybdopterin guanine dinucleotide)</name>
        <dbReference type="ChEBI" id="CHEBI:60539"/>
    </cofactor>
</comment>
<dbReference type="Gene3D" id="2.40.40.20">
    <property type="match status" value="1"/>
</dbReference>
<dbReference type="InterPro" id="IPR006657">
    <property type="entry name" value="MoPterin_dinucl-bd_dom"/>
</dbReference>
<dbReference type="PANTHER" id="PTHR43105:SF10">
    <property type="entry name" value="NADH-QUINONE OXIDOREDUCTASE SUBUNIT G"/>
    <property type="match status" value="1"/>
</dbReference>
<sequence>MSIDGVAQIPTDEIFLMYARAMGFADRDGAPLPSWSTPEEAFDAWRAATAGRPVDYTGLSYDKLRGPTGIPWPVNDDAPEGTDRLYTDPVFPTDTDQCETYGHDLLTGGAVTEQEHRAMAPNGRAFLKGAPYSPAHEEPSEDYPLLYTTGRTVYQFHTRTKTGRARSLHDAAPDAWVELSEPDAEALGISEGDIVRVESPRGAIEVRARVGQVMAGAVFAPFHYGSWDLDDVAPDQQHRQANELTMTVWDPVSKQPYFKTAACRVSRVRAGDGPAPAPTTAASAPARKGSVPPTAGGEPTTSQVLVDTPRYPNDPAAGTAHPAPTRTIAGRP</sequence>
<dbReference type="SUPFAM" id="SSF53706">
    <property type="entry name" value="Formate dehydrogenase/DMSO reductase, domains 1-3"/>
    <property type="match status" value="1"/>
</dbReference>
<dbReference type="CDD" id="cd02791">
    <property type="entry name" value="MopB_CT_Nitrate-R-NapA-like"/>
    <property type="match status" value="1"/>
</dbReference>
<keyword evidence="3" id="KW-0479">Metal-binding</keyword>
<dbReference type="InterPro" id="IPR009010">
    <property type="entry name" value="Asp_de-COase-like_dom_sf"/>
</dbReference>
<dbReference type="Pfam" id="PF01568">
    <property type="entry name" value="Molydop_binding"/>
    <property type="match status" value="1"/>
</dbReference>
<keyword evidence="4" id="KW-0408">Iron</keyword>
<comment type="cofactor">
    <cofactor evidence="2">
        <name>[4Fe-4S] cluster</name>
        <dbReference type="ChEBI" id="CHEBI:49883"/>
    </cofactor>
</comment>
<dbReference type="Gene3D" id="3.40.50.740">
    <property type="match status" value="1"/>
</dbReference>
<dbReference type="PANTHER" id="PTHR43105">
    <property type="entry name" value="RESPIRATORY NITRATE REDUCTASE"/>
    <property type="match status" value="1"/>
</dbReference>
<dbReference type="InterPro" id="IPR050123">
    <property type="entry name" value="Prok_molybdopt-oxidoreductase"/>
</dbReference>
<dbReference type="SUPFAM" id="SSF50692">
    <property type="entry name" value="ADC-like"/>
    <property type="match status" value="1"/>
</dbReference>
<comment type="caution">
    <text evidence="8">The sequence shown here is derived from an EMBL/GenBank/DDBJ whole genome shotgun (WGS) entry which is preliminary data.</text>
</comment>
<keyword evidence="5" id="KW-0411">Iron-sulfur</keyword>